<reference evidence="1" key="1">
    <citation type="submission" date="2014-09" db="EMBL/GenBank/DDBJ databases">
        <authorList>
            <person name="Magalhaes I.L.F."/>
            <person name="Oliveira U."/>
            <person name="Santos F.R."/>
            <person name="Vidigal T.H.D.A."/>
            <person name="Brescovit A.D."/>
            <person name="Santos A.J."/>
        </authorList>
    </citation>
    <scope>NUCLEOTIDE SEQUENCE</scope>
    <source>
        <tissue evidence="1">Shoot tissue taken approximately 20 cm above the soil surface</tissue>
    </source>
</reference>
<name>A0A0A9BPU0_ARUDO</name>
<evidence type="ECO:0000313" key="1">
    <source>
        <dbReference type="EMBL" id="JAD65401.1"/>
    </source>
</evidence>
<sequence length="20" mass="2397">MNSSRDGSQRCECWHTVLRM</sequence>
<proteinExistence type="predicted"/>
<dbReference type="EMBL" id="GBRH01232494">
    <property type="protein sequence ID" value="JAD65401.1"/>
    <property type="molecule type" value="Transcribed_RNA"/>
</dbReference>
<protein>
    <submittedName>
        <fullName evidence="1">Uncharacterized protein</fullName>
    </submittedName>
</protein>
<dbReference type="AlphaFoldDB" id="A0A0A9BPU0"/>
<reference evidence="1" key="2">
    <citation type="journal article" date="2015" name="Data Brief">
        <title>Shoot transcriptome of the giant reed, Arundo donax.</title>
        <authorList>
            <person name="Barrero R.A."/>
            <person name="Guerrero F.D."/>
            <person name="Moolhuijzen P."/>
            <person name="Goolsby J.A."/>
            <person name="Tidwell J."/>
            <person name="Bellgard S.E."/>
            <person name="Bellgard M.I."/>
        </authorList>
    </citation>
    <scope>NUCLEOTIDE SEQUENCE</scope>
    <source>
        <tissue evidence="1">Shoot tissue taken approximately 20 cm above the soil surface</tissue>
    </source>
</reference>
<organism evidence="1">
    <name type="scientific">Arundo donax</name>
    <name type="common">Giant reed</name>
    <name type="synonym">Donax arundinaceus</name>
    <dbReference type="NCBI Taxonomy" id="35708"/>
    <lineage>
        <taxon>Eukaryota</taxon>
        <taxon>Viridiplantae</taxon>
        <taxon>Streptophyta</taxon>
        <taxon>Embryophyta</taxon>
        <taxon>Tracheophyta</taxon>
        <taxon>Spermatophyta</taxon>
        <taxon>Magnoliopsida</taxon>
        <taxon>Liliopsida</taxon>
        <taxon>Poales</taxon>
        <taxon>Poaceae</taxon>
        <taxon>PACMAD clade</taxon>
        <taxon>Arundinoideae</taxon>
        <taxon>Arundineae</taxon>
        <taxon>Arundo</taxon>
    </lineage>
</organism>
<accession>A0A0A9BPU0</accession>